<evidence type="ECO:0000256" key="1">
    <source>
        <dbReference type="ARBA" id="ARBA00008226"/>
    </source>
</evidence>
<evidence type="ECO:0000256" key="3">
    <source>
        <dbReference type="ARBA" id="ARBA00022490"/>
    </source>
</evidence>
<evidence type="ECO:0000259" key="12">
    <source>
        <dbReference type="PROSITE" id="PS50862"/>
    </source>
</evidence>
<proteinExistence type="inferred from homology"/>
<feature type="binding site" evidence="11">
    <location>
        <position position="125"/>
    </location>
    <ligand>
        <name>L-histidine</name>
        <dbReference type="ChEBI" id="CHEBI:57595"/>
    </ligand>
</feature>
<dbReference type="NCBIfam" id="TIGR00442">
    <property type="entry name" value="hisS"/>
    <property type="match status" value="1"/>
</dbReference>
<keyword evidence="3 10" id="KW-0963">Cytoplasm</keyword>
<comment type="subunit">
    <text evidence="2 10">Homodimer.</text>
</comment>
<dbReference type="PANTHER" id="PTHR43707:SF1">
    <property type="entry name" value="HISTIDINE--TRNA LIGASE, MITOCHONDRIAL-RELATED"/>
    <property type="match status" value="1"/>
</dbReference>
<evidence type="ECO:0000256" key="11">
    <source>
        <dbReference type="PIRSR" id="PIRSR001549-1"/>
    </source>
</evidence>
<keyword evidence="4 10" id="KW-0436">Ligase</keyword>
<dbReference type="Gene3D" id="3.30.930.10">
    <property type="entry name" value="Bira Bifunctional Protein, Domain 2"/>
    <property type="match status" value="1"/>
</dbReference>
<protein>
    <recommendedName>
        <fullName evidence="10">Histidine--tRNA ligase</fullName>
        <ecNumber evidence="10">6.1.1.21</ecNumber>
    </recommendedName>
    <alternativeName>
        <fullName evidence="10">Histidyl-tRNA synthetase</fullName>
        <shortName evidence="10">HisRS</shortName>
    </alternativeName>
</protein>
<organism evidence="13 14">
    <name type="scientific">SAR86 cluster bacterium</name>
    <dbReference type="NCBI Taxonomy" id="2030880"/>
    <lineage>
        <taxon>Bacteria</taxon>
        <taxon>Pseudomonadati</taxon>
        <taxon>Pseudomonadota</taxon>
        <taxon>Gammaproteobacteria</taxon>
        <taxon>SAR86 cluster</taxon>
    </lineage>
</organism>
<dbReference type="CDD" id="cd00773">
    <property type="entry name" value="HisRS-like_core"/>
    <property type="match status" value="1"/>
</dbReference>
<evidence type="ECO:0000256" key="6">
    <source>
        <dbReference type="ARBA" id="ARBA00022840"/>
    </source>
</evidence>
<dbReference type="SUPFAM" id="SSF52954">
    <property type="entry name" value="Class II aaRS ABD-related"/>
    <property type="match status" value="1"/>
</dbReference>
<dbReference type="HAMAP" id="MF_00127">
    <property type="entry name" value="His_tRNA_synth"/>
    <property type="match status" value="1"/>
</dbReference>
<evidence type="ECO:0000256" key="2">
    <source>
        <dbReference type="ARBA" id="ARBA00011738"/>
    </source>
</evidence>
<evidence type="ECO:0000256" key="5">
    <source>
        <dbReference type="ARBA" id="ARBA00022741"/>
    </source>
</evidence>
<dbReference type="InterPro" id="IPR036621">
    <property type="entry name" value="Anticodon-bd_dom_sf"/>
</dbReference>
<reference evidence="13 14" key="1">
    <citation type="journal article" date="2018" name="Microbiome">
        <title>Fine metagenomic profile of the Mediterranean stratified and mixed water columns revealed by assembly and recruitment.</title>
        <authorList>
            <person name="Haro-Moreno J.M."/>
            <person name="Lopez-Perez M."/>
            <person name="De La Torre J.R."/>
            <person name="Picazo A."/>
            <person name="Camacho A."/>
            <person name="Rodriguez-Valera F."/>
        </authorList>
    </citation>
    <scope>NUCLEOTIDE SEQUENCE [LARGE SCALE GENOMIC DNA]</scope>
    <source>
        <strain evidence="13">MED-G78</strain>
    </source>
</reference>
<dbReference type="GO" id="GO:0004821">
    <property type="term" value="F:histidine-tRNA ligase activity"/>
    <property type="evidence" value="ECO:0007669"/>
    <property type="project" value="UniProtKB-UniRule"/>
</dbReference>
<name>A0A368C7Q0_9GAMM</name>
<dbReference type="PROSITE" id="PS50862">
    <property type="entry name" value="AA_TRNA_LIGASE_II"/>
    <property type="match status" value="1"/>
</dbReference>
<dbReference type="InterPro" id="IPR006195">
    <property type="entry name" value="aa-tRNA-synth_II"/>
</dbReference>
<evidence type="ECO:0000256" key="7">
    <source>
        <dbReference type="ARBA" id="ARBA00022917"/>
    </source>
</evidence>
<dbReference type="PIRSF" id="PIRSF001549">
    <property type="entry name" value="His-tRNA_synth"/>
    <property type="match status" value="1"/>
</dbReference>
<comment type="catalytic activity">
    <reaction evidence="9 10">
        <text>tRNA(His) + L-histidine + ATP = L-histidyl-tRNA(His) + AMP + diphosphate + H(+)</text>
        <dbReference type="Rhea" id="RHEA:17313"/>
        <dbReference type="Rhea" id="RHEA-COMP:9665"/>
        <dbReference type="Rhea" id="RHEA-COMP:9689"/>
        <dbReference type="ChEBI" id="CHEBI:15378"/>
        <dbReference type="ChEBI" id="CHEBI:30616"/>
        <dbReference type="ChEBI" id="CHEBI:33019"/>
        <dbReference type="ChEBI" id="CHEBI:57595"/>
        <dbReference type="ChEBI" id="CHEBI:78442"/>
        <dbReference type="ChEBI" id="CHEBI:78527"/>
        <dbReference type="ChEBI" id="CHEBI:456215"/>
        <dbReference type="EC" id="6.1.1.21"/>
    </reaction>
</comment>
<comment type="caution">
    <text evidence="13">The sequence shown here is derived from an EMBL/GenBank/DDBJ whole genome shotgun (WGS) entry which is preliminary data.</text>
</comment>
<feature type="binding site" evidence="11">
    <location>
        <begin position="259"/>
        <end position="260"/>
    </location>
    <ligand>
        <name>L-histidine</name>
        <dbReference type="ChEBI" id="CHEBI:57595"/>
    </ligand>
</feature>
<feature type="binding site" evidence="11">
    <location>
        <position position="129"/>
    </location>
    <ligand>
        <name>L-histidine</name>
        <dbReference type="ChEBI" id="CHEBI:57595"/>
    </ligand>
</feature>
<feature type="binding site" evidence="11">
    <location>
        <position position="255"/>
    </location>
    <ligand>
        <name>L-histidine</name>
        <dbReference type="ChEBI" id="CHEBI:57595"/>
    </ligand>
</feature>
<evidence type="ECO:0000256" key="9">
    <source>
        <dbReference type="ARBA" id="ARBA00047639"/>
    </source>
</evidence>
<dbReference type="InterPro" id="IPR004516">
    <property type="entry name" value="HisRS/HisZ"/>
</dbReference>
<sequence>MTKINSLRGMPDLYSDDLISWTSVENNLENIFKSYSLKELRTPILEYTDLFKRSVGDTSDIVNKEIYAFNDRNDQSISLRPEGTAGVIRSIIEKKLDQQQSKIWYMGPMFRYERPQKGRYRQFHQAGIELLGYEEGPADFEMISIVSSIINELKITDVKLKINHLGDNESKAKFSRSLVKFLDPYKKELDTKDQIRLEKNPLRILDTKDTNLQKILQEGPSIKEFISDSANELLLELQTTFSNSCKLEIDYNLVRGLDYYTGLVFEASSADLGAQDAFIGGGRYDNLSSMLGGKNLPAIGLAIGLERLISISSPNKADEKKVIFITSTSNIAPLAFKIANQLRSLNSSVALDMDLTDSSLKAKLRRANKTNASHALILGDKEIDSKNIIIKSLMDDTEQVSVSIEECLDFYNKI</sequence>
<evidence type="ECO:0000256" key="4">
    <source>
        <dbReference type="ARBA" id="ARBA00022598"/>
    </source>
</evidence>
<dbReference type="InterPro" id="IPR041715">
    <property type="entry name" value="HisRS-like_core"/>
</dbReference>
<keyword evidence="8 10" id="KW-0030">Aminoacyl-tRNA synthetase</keyword>
<keyword evidence="6 10" id="KW-0067">ATP-binding</keyword>
<gene>
    <name evidence="10" type="primary">hisS</name>
    <name evidence="13" type="ORF">DBW92_00875</name>
</gene>
<dbReference type="InterPro" id="IPR004154">
    <property type="entry name" value="Anticodon-bd"/>
</dbReference>
<dbReference type="AlphaFoldDB" id="A0A368C7Q0"/>
<feature type="binding site" evidence="11">
    <location>
        <position position="111"/>
    </location>
    <ligand>
        <name>L-histidine</name>
        <dbReference type="ChEBI" id="CHEBI:57595"/>
    </ligand>
</feature>
<dbReference type="InterPro" id="IPR045864">
    <property type="entry name" value="aa-tRNA-synth_II/BPL/LPL"/>
</dbReference>
<keyword evidence="7 10" id="KW-0648">Protein biosynthesis</keyword>
<dbReference type="GO" id="GO:0006427">
    <property type="term" value="P:histidyl-tRNA aminoacylation"/>
    <property type="evidence" value="ECO:0007669"/>
    <property type="project" value="UniProtKB-UniRule"/>
</dbReference>
<keyword evidence="5 10" id="KW-0547">Nucleotide-binding</keyword>
<dbReference type="Proteomes" id="UP000252915">
    <property type="component" value="Unassembled WGS sequence"/>
</dbReference>
<comment type="subcellular location">
    <subcellularLocation>
        <location evidence="10">Cytoplasm</location>
    </subcellularLocation>
</comment>
<dbReference type="InterPro" id="IPR015807">
    <property type="entry name" value="His-tRNA-ligase"/>
</dbReference>
<evidence type="ECO:0000256" key="10">
    <source>
        <dbReference type="HAMAP-Rule" id="MF_00127"/>
    </source>
</evidence>
<dbReference type="EMBL" id="QOPI01000002">
    <property type="protein sequence ID" value="RCL45521.1"/>
    <property type="molecule type" value="Genomic_DNA"/>
</dbReference>
<evidence type="ECO:0000313" key="14">
    <source>
        <dbReference type="Proteomes" id="UP000252915"/>
    </source>
</evidence>
<comment type="similarity">
    <text evidence="1 10">Belongs to the class-II aminoacyl-tRNA synthetase family.</text>
</comment>
<dbReference type="Gene3D" id="3.40.50.800">
    <property type="entry name" value="Anticodon-binding domain"/>
    <property type="match status" value="1"/>
</dbReference>
<dbReference type="GO" id="GO:0005737">
    <property type="term" value="C:cytoplasm"/>
    <property type="evidence" value="ECO:0007669"/>
    <property type="project" value="UniProtKB-SubCell"/>
</dbReference>
<evidence type="ECO:0000256" key="8">
    <source>
        <dbReference type="ARBA" id="ARBA00023146"/>
    </source>
</evidence>
<dbReference type="PANTHER" id="PTHR43707">
    <property type="entry name" value="HISTIDYL-TRNA SYNTHETASE"/>
    <property type="match status" value="1"/>
</dbReference>
<dbReference type="SUPFAM" id="SSF55681">
    <property type="entry name" value="Class II aaRS and biotin synthetases"/>
    <property type="match status" value="1"/>
</dbReference>
<dbReference type="Pfam" id="PF03129">
    <property type="entry name" value="HGTP_anticodon"/>
    <property type="match status" value="1"/>
</dbReference>
<evidence type="ECO:0000313" key="13">
    <source>
        <dbReference type="EMBL" id="RCL45521.1"/>
    </source>
</evidence>
<dbReference type="Pfam" id="PF13393">
    <property type="entry name" value="tRNA-synt_His"/>
    <property type="match status" value="1"/>
</dbReference>
<feature type="domain" description="Aminoacyl-transfer RNA synthetases class-II family profile" evidence="12">
    <location>
        <begin position="1"/>
        <end position="309"/>
    </location>
</feature>
<accession>A0A368C7Q0</accession>
<dbReference type="GO" id="GO:0005524">
    <property type="term" value="F:ATP binding"/>
    <property type="evidence" value="ECO:0007669"/>
    <property type="project" value="UniProtKB-UniRule"/>
</dbReference>
<dbReference type="EC" id="6.1.1.21" evidence="10"/>
<feature type="binding site" evidence="11">
    <location>
        <begin position="82"/>
        <end position="84"/>
    </location>
    <ligand>
        <name>L-histidine</name>
        <dbReference type="ChEBI" id="CHEBI:57595"/>
    </ligand>
</feature>